<evidence type="ECO:0000313" key="4">
    <source>
        <dbReference type="EMBL" id="RDW69904.1"/>
    </source>
</evidence>
<dbReference type="PROSITE" id="PS51212">
    <property type="entry name" value="WSC"/>
    <property type="match status" value="2"/>
</dbReference>
<feature type="chain" id="PRO_5017783112" description="WSC domain-containing protein" evidence="2">
    <location>
        <begin position="19"/>
        <end position="1074"/>
    </location>
</feature>
<dbReference type="Proteomes" id="UP000256328">
    <property type="component" value="Unassembled WGS sequence"/>
</dbReference>
<keyword evidence="2" id="KW-0732">Signal</keyword>
<evidence type="ECO:0000256" key="1">
    <source>
        <dbReference type="SAM" id="MobiDB-lite"/>
    </source>
</evidence>
<dbReference type="PANTHER" id="PTHR35560">
    <property type="entry name" value="BLL0132 PROTEIN"/>
    <property type="match status" value="1"/>
</dbReference>
<protein>
    <recommendedName>
        <fullName evidence="3">WSC domain-containing protein</fullName>
    </recommendedName>
</protein>
<dbReference type="Gene3D" id="3.40.50.1820">
    <property type="entry name" value="alpha/beta hydrolase"/>
    <property type="match status" value="1"/>
</dbReference>
<feature type="domain" description="WSC" evidence="3">
    <location>
        <begin position="512"/>
        <end position="604"/>
    </location>
</feature>
<dbReference type="SUPFAM" id="SSF53474">
    <property type="entry name" value="alpha/beta-Hydrolases"/>
    <property type="match status" value="1"/>
</dbReference>
<keyword evidence="5" id="KW-1185">Reference proteome</keyword>
<proteinExistence type="predicted"/>
<organism evidence="4 5">
    <name type="scientific">Coleophoma crateriformis</name>
    <dbReference type="NCBI Taxonomy" id="565419"/>
    <lineage>
        <taxon>Eukaryota</taxon>
        <taxon>Fungi</taxon>
        <taxon>Dikarya</taxon>
        <taxon>Ascomycota</taxon>
        <taxon>Pezizomycotina</taxon>
        <taxon>Leotiomycetes</taxon>
        <taxon>Helotiales</taxon>
        <taxon>Dermateaceae</taxon>
        <taxon>Coleophoma</taxon>
    </lineage>
</organism>
<evidence type="ECO:0000256" key="2">
    <source>
        <dbReference type="SAM" id="SignalP"/>
    </source>
</evidence>
<dbReference type="Pfam" id="PF01822">
    <property type="entry name" value="WSC"/>
    <property type="match status" value="2"/>
</dbReference>
<dbReference type="InterPro" id="IPR002889">
    <property type="entry name" value="WSC_carb-bd"/>
</dbReference>
<dbReference type="AlphaFoldDB" id="A0A3D8R7U3"/>
<evidence type="ECO:0000259" key="3">
    <source>
        <dbReference type="PROSITE" id="PS51212"/>
    </source>
</evidence>
<evidence type="ECO:0000313" key="5">
    <source>
        <dbReference type="Proteomes" id="UP000256328"/>
    </source>
</evidence>
<dbReference type="PANTHER" id="PTHR35560:SF3">
    <property type="entry name" value="PEPTIDASE S9 PROLYL OLIGOPEPTIDASE CATALYTIC DOMAIN-CONTAINING PROTEIN"/>
    <property type="match status" value="1"/>
</dbReference>
<accession>A0A3D8R7U3</accession>
<reference evidence="4 5" key="1">
    <citation type="journal article" date="2018" name="IMA Fungus">
        <title>IMA Genome-F 9: Draft genome sequence of Annulohypoxylon stygium, Aspergillus mulundensis, Berkeleyomyces basicola (syn. Thielaviopsis basicola), Ceratocystis smalleyi, two Cercospora beticola strains, Coleophoma cylindrospora, Fusarium fracticaudum, Phialophora cf. hyalina, and Morchella septimelata.</title>
        <authorList>
            <person name="Wingfield B.D."/>
            <person name="Bills G.F."/>
            <person name="Dong Y."/>
            <person name="Huang W."/>
            <person name="Nel W.J."/>
            <person name="Swalarsk-Parry B.S."/>
            <person name="Vaghefi N."/>
            <person name="Wilken P.M."/>
            <person name="An Z."/>
            <person name="de Beer Z.W."/>
            <person name="De Vos L."/>
            <person name="Chen L."/>
            <person name="Duong T.A."/>
            <person name="Gao Y."/>
            <person name="Hammerbacher A."/>
            <person name="Kikkert J.R."/>
            <person name="Li Y."/>
            <person name="Li H."/>
            <person name="Li K."/>
            <person name="Li Q."/>
            <person name="Liu X."/>
            <person name="Ma X."/>
            <person name="Naidoo K."/>
            <person name="Pethybridge S.J."/>
            <person name="Sun J."/>
            <person name="Steenkamp E.T."/>
            <person name="van der Nest M.A."/>
            <person name="van Wyk S."/>
            <person name="Wingfield M.J."/>
            <person name="Xiong C."/>
            <person name="Yue Q."/>
            <person name="Zhang X."/>
        </authorList>
    </citation>
    <scope>NUCLEOTIDE SEQUENCE [LARGE SCALE GENOMIC DNA]</scope>
    <source>
        <strain evidence="4 5">BP5796</strain>
    </source>
</reference>
<feature type="domain" description="WSC" evidence="3">
    <location>
        <begin position="404"/>
        <end position="496"/>
    </location>
</feature>
<sequence length="1074" mass="110775">MAIYLQLLLLAFSWLAAGQQYLGNTITNSLPSVPGSEIAYWKITDKKNRNFTLINYFSNDGNGNRLATGNVKRAVVVLHGLGRDPGTYMSNMLSALSQVPSGTGPTFKNTQIIAPYFPNGDDKNYGYPWNTSAPAGGYGSYSDALVWQGSGWASGENNQYPRLQIATSSYDVLDQIIKYFGNSTRYPNLNQVVVAGHSLGAQMTQRYAAVGNSLTSSLPSKLRVTYWVGNPNSFVWLNSSRPIDTSSCSTYDDWRDGLSNYSPTYGATLVAKGNAAVLANYNSRSIIYARGLQDLGDDSSGCEPGTTGVNRNERFFNFINWFPPQCASASDSACDTIDYINSGHDAGAMFASQAGLARLFIDNLNGDYSRATDFYCPRQAVGDNPLPNPTCTSIVPQPSGTYSGMTYAGCYTDQSPQSFKYMAYDNSSNSVEFCTHTCATLGYSVAGMEYSSQCFCGNGLTAKASKIANQGCSSACAGNSSEVCGTNFRLSVWSNGTPTILAQPSAPATINGYTYQGCYLDNNPSRALTVTSYTSTSSMTLESCASFCASYKYFGVEYSQECYCGNSITSGDTNTTASDCSMTCTGNSLELCGAGNRLTLYARNGTAGVASSSTSTVTSSPAGVSTTSAISSTSVSCPASDGTTYTVTSTGNQYLIECGIDHAGGDMPSPNPQNAVDLAACIAICDARSGCVDVSLSANACYLKSAVGAAVSNNVYGARLVVAATITSTTTSIPTTSTGSSSSTTFSTSDSTTISSSSISLPTSSSTVISSSSSTSLSTTSTLAAATPSVVSCPASNNTVYIFTSGNQYLIECGVDHSGGDMSSPNGQYASGLSSCIAQCDARAGCVDVSLSGSACYLKSSVGAAVSNGVFGARLLSVPSSSATSLTSSTSSSISMSSVPLPSTSESASSSSAISTTLISSSSTPSITSSSSTDLSSSISSSLTSSTSEPTTLISTSTSTSTSATASATLVSCPSSNNTIYTAPATGNQYYIECGIDHAGGDMSSPNGKYAASLAACILQCDARSGCIDVSLSGSACYLKKTLGAAIRNGVLGARLVTSSTTSTAPQSTATTTV</sequence>
<dbReference type="SMART" id="SM00321">
    <property type="entry name" value="WSC"/>
    <property type="match status" value="2"/>
</dbReference>
<dbReference type="EMBL" id="PDLN01000012">
    <property type="protein sequence ID" value="RDW69904.1"/>
    <property type="molecule type" value="Genomic_DNA"/>
</dbReference>
<gene>
    <name evidence="4" type="ORF">BP5796_08301</name>
</gene>
<feature type="signal peptide" evidence="2">
    <location>
        <begin position="1"/>
        <end position="18"/>
    </location>
</feature>
<dbReference type="InterPro" id="IPR029058">
    <property type="entry name" value="AB_hydrolase_fold"/>
</dbReference>
<feature type="region of interest" description="Disordered" evidence="1">
    <location>
        <begin position="731"/>
        <end position="774"/>
    </location>
</feature>
<name>A0A3D8R7U3_9HELO</name>
<dbReference type="OrthoDB" id="2019572at2759"/>
<feature type="region of interest" description="Disordered" evidence="1">
    <location>
        <begin position="884"/>
        <end position="958"/>
    </location>
</feature>
<comment type="caution">
    <text evidence="4">The sequence shown here is derived from an EMBL/GenBank/DDBJ whole genome shotgun (WGS) entry which is preliminary data.</text>
</comment>